<evidence type="ECO:0000259" key="7">
    <source>
        <dbReference type="PROSITE" id="PS51313"/>
    </source>
</evidence>
<name>A0AAD9GDD2_BABDI</name>
<proteinExistence type="inferred from homology"/>
<comment type="similarity">
    <text evidence="5">Belongs to the VPS28 family.</text>
</comment>
<reference evidence="8" key="2">
    <citation type="submission" date="2021-05" db="EMBL/GenBank/DDBJ databases">
        <authorList>
            <person name="Pain A."/>
        </authorList>
    </citation>
    <scope>NUCLEOTIDE SEQUENCE</scope>
    <source>
        <strain evidence="8">1802A</strain>
    </source>
</reference>
<dbReference type="InterPro" id="IPR007143">
    <property type="entry name" value="Vps28"/>
</dbReference>
<comment type="caution">
    <text evidence="8">The sequence shown here is derived from an EMBL/GenBank/DDBJ whole genome shotgun (WGS) entry which is preliminary data.</text>
</comment>
<comment type="subcellular location">
    <subcellularLocation>
        <location evidence="1">Endosome</location>
    </subcellularLocation>
</comment>
<dbReference type="SUPFAM" id="SSF140111">
    <property type="entry name" value="Endosomal sorting complex assembly domain"/>
    <property type="match status" value="1"/>
</dbReference>
<dbReference type="PROSITE" id="PS51313">
    <property type="entry name" value="VPS28_N"/>
    <property type="match status" value="1"/>
</dbReference>
<feature type="domain" description="VPS28 C-terminal" evidence="6">
    <location>
        <begin position="107"/>
        <end position="210"/>
    </location>
</feature>
<dbReference type="Proteomes" id="UP001195914">
    <property type="component" value="Unassembled WGS sequence"/>
</dbReference>
<evidence type="ECO:0000256" key="3">
    <source>
        <dbReference type="ARBA" id="ARBA00022753"/>
    </source>
</evidence>
<organism evidence="8 9">
    <name type="scientific">Babesia divergens</name>
    <dbReference type="NCBI Taxonomy" id="32595"/>
    <lineage>
        <taxon>Eukaryota</taxon>
        <taxon>Sar</taxon>
        <taxon>Alveolata</taxon>
        <taxon>Apicomplexa</taxon>
        <taxon>Aconoidasida</taxon>
        <taxon>Piroplasmida</taxon>
        <taxon>Babesiidae</taxon>
        <taxon>Babesia</taxon>
    </lineage>
</organism>
<dbReference type="GO" id="GO:0000813">
    <property type="term" value="C:ESCRT I complex"/>
    <property type="evidence" value="ECO:0007669"/>
    <property type="project" value="InterPro"/>
</dbReference>
<dbReference type="AlphaFoldDB" id="A0AAD9GDD2"/>
<gene>
    <name evidence="8" type="ORF">X943_001995</name>
</gene>
<feature type="domain" description="VPS28 N-terminal" evidence="7">
    <location>
        <begin position="1"/>
        <end position="98"/>
    </location>
</feature>
<dbReference type="InterPro" id="IPR017899">
    <property type="entry name" value="VPS28_C"/>
</dbReference>
<evidence type="ECO:0000256" key="1">
    <source>
        <dbReference type="ARBA" id="ARBA00004177"/>
    </source>
</evidence>
<evidence type="ECO:0000256" key="2">
    <source>
        <dbReference type="ARBA" id="ARBA00022448"/>
    </source>
</evidence>
<dbReference type="Gene3D" id="1.20.120.1130">
    <property type="match status" value="1"/>
</dbReference>
<reference evidence="8" key="1">
    <citation type="journal article" date="2014" name="Nucleic Acids Res.">
        <title>The evolutionary dynamics of variant antigen genes in Babesia reveal a history of genomic innovation underlying host-parasite interaction.</title>
        <authorList>
            <person name="Jackson A.P."/>
            <person name="Otto T.D."/>
            <person name="Darby A."/>
            <person name="Ramaprasad A."/>
            <person name="Xia D."/>
            <person name="Echaide I.E."/>
            <person name="Farber M."/>
            <person name="Gahlot S."/>
            <person name="Gamble J."/>
            <person name="Gupta D."/>
            <person name="Gupta Y."/>
            <person name="Jackson L."/>
            <person name="Malandrin L."/>
            <person name="Malas T.B."/>
            <person name="Moussa E."/>
            <person name="Nair M."/>
            <person name="Reid A.J."/>
            <person name="Sanders M."/>
            <person name="Sharma J."/>
            <person name="Tracey A."/>
            <person name="Quail M.A."/>
            <person name="Weir W."/>
            <person name="Wastling J.M."/>
            <person name="Hall N."/>
            <person name="Willadsen P."/>
            <person name="Lingelbach K."/>
            <person name="Shiels B."/>
            <person name="Tait A."/>
            <person name="Berriman M."/>
            <person name="Allred D.R."/>
            <person name="Pain A."/>
        </authorList>
    </citation>
    <scope>NUCLEOTIDE SEQUENCE</scope>
    <source>
        <strain evidence="8">1802A</strain>
    </source>
</reference>
<keyword evidence="3" id="KW-0967">Endosome</keyword>
<dbReference type="InterPro" id="IPR037202">
    <property type="entry name" value="ESCRT_assembly_dom"/>
</dbReference>
<keyword evidence="4 5" id="KW-0653">Protein transport</keyword>
<dbReference type="InterPro" id="IPR037206">
    <property type="entry name" value="VPS28_C_sf"/>
</dbReference>
<dbReference type="Pfam" id="PF03997">
    <property type="entry name" value="VPS28"/>
    <property type="match status" value="1"/>
</dbReference>
<evidence type="ECO:0000313" key="8">
    <source>
        <dbReference type="EMBL" id="KAK1936196.1"/>
    </source>
</evidence>
<evidence type="ECO:0000256" key="5">
    <source>
        <dbReference type="PROSITE-ProRule" id="PRU00642"/>
    </source>
</evidence>
<dbReference type="Gene3D" id="1.20.1440.200">
    <property type="match status" value="1"/>
</dbReference>
<keyword evidence="9" id="KW-1185">Reference proteome</keyword>
<dbReference type="InterPro" id="IPR038358">
    <property type="entry name" value="VPS28_N_sf"/>
</dbReference>
<dbReference type="InterPro" id="IPR017898">
    <property type="entry name" value="VPS28_N"/>
</dbReference>
<dbReference type="PROSITE" id="PS51310">
    <property type="entry name" value="VPS28_C"/>
    <property type="match status" value="1"/>
</dbReference>
<accession>A0AAD9GDD2</accession>
<dbReference type="GO" id="GO:0044877">
    <property type="term" value="F:protein-containing complex binding"/>
    <property type="evidence" value="ECO:0007669"/>
    <property type="project" value="TreeGrafter"/>
</dbReference>
<dbReference type="SUPFAM" id="SSF140427">
    <property type="entry name" value="VPS28 C-terminal domain-like"/>
    <property type="match status" value="1"/>
</dbReference>
<evidence type="ECO:0000256" key="4">
    <source>
        <dbReference type="ARBA" id="ARBA00022927"/>
    </source>
</evidence>
<sequence>MDDTIDSEASPSIYDGDLEMGANIYSLLNTLEYLEQAYIAGDVPIADYEDECERLLCICRILEDTTPNVFVSFAKKYNTKCPLALRRLIKDAPASRERHNRAVSPRNEMYLLFELSEHFITLVDALKLGSTLVEELFPLVHELIGCLKCVQALNVSIAEDKSMLEILDKLNAWHTRLENMAAHEELDGSDTRQLMMDTEAAYGSFKTYLRMKS</sequence>
<dbReference type="EMBL" id="JAHBMH010000044">
    <property type="protein sequence ID" value="KAK1936196.1"/>
    <property type="molecule type" value="Genomic_DNA"/>
</dbReference>
<protein>
    <submittedName>
        <fullName evidence="8">Vacuolar sorting protein 28</fullName>
    </submittedName>
</protein>
<dbReference type="GO" id="GO:0043328">
    <property type="term" value="P:protein transport to vacuole involved in ubiquitin-dependent protein catabolic process via the multivesicular body sorting pathway"/>
    <property type="evidence" value="ECO:0007669"/>
    <property type="project" value="TreeGrafter"/>
</dbReference>
<evidence type="ECO:0000259" key="6">
    <source>
        <dbReference type="PROSITE" id="PS51310"/>
    </source>
</evidence>
<evidence type="ECO:0000313" key="9">
    <source>
        <dbReference type="Proteomes" id="UP001195914"/>
    </source>
</evidence>
<dbReference type="PANTHER" id="PTHR12937">
    <property type="entry name" value="VACUOLAR PROTEIN SORTING 28, ISOFORM 2 VPS28"/>
    <property type="match status" value="1"/>
</dbReference>
<dbReference type="PANTHER" id="PTHR12937:SF0">
    <property type="entry name" value="VACUOLAR PROTEIN SORTING-ASSOCIATED PROTEIN 28 HOMOLOG"/>
    <property type="match status" value="1"/>
</dbReference>
<keyword evidence="2 5" id="KW-0813">Transport</keyword>